<dbReference type="PANTHER" id="PTHR43326:SF1">
    <property type="entry name" value="METHIONINE--TRNA LIGASE, MITOCHONDRIAL"/>
    <property type="match status" value="1"/>
</dbReference>
<dbReference type="PROSITE" id="PS51186">
    <property type="entry name" value="GNAT"/>
    <property type="match status" value="1"/>
</dbReference>
<evidence type="ECO:0000256" key="10">
    <source>
        <dbReference type="ARBA" id="ARBA00023146"/>
    </source>
</evidence>
<comment type="subcellular location">
    <subcellularLocation>
        <location evidence="1">Nucleus</location>
    </subcellularLocation>
</comment>
<sequence length="1017" mass="117701">MTMRCSCSGWKPKTDNTGRADMCACDHRVSNHGDPNCTPEEFNERLEIAMRIDKLLEAKGKLLDFEYEDEDVRKLRRILTSGNDAAFINPSKRKLEDGEDSAPNPRKIKLEEEPLSIPEKPAVAEEREGIIEMKVITNDNTMDNLILLTSLKNCIRTQLPNMPAEYITRLVYDRKHQSMAIVKERKRVVGGITFRLFSENQLAEIVFCVVNSDEQAKGYGSHMMNHLKDHLKDKEGIKYLMTYADNHAMGFFKKNGFTTDITLERSLWVHFIKDYDEATIMQCKMIQKVQYTRLQEILARQKRAIQIKLTERRKQATTYKGIQIFHKNIAKSVDPMSIQGIKESGWTPEMEARAHGNKKTNRSIMASITAELKKHAKSWPFRNPVNGEEVPDYYKIIKTPMDLMTIESKVENNCYKTLEEYITDVRIIFSNCRIYNAEGTIYVKCANGLEKYFNDRLKFYDNANNNGIKRRFSNTSDLMKYQKINSIYMRKFTNLRHIYYRQYVTITKKPIYITTPIFYVNAIPHIGHLYSAVMADSLKRYYELKGHKVIFSTGTDEHGLKIKQAAAKNNINPQEFCDNVSNKFKELFDNANIGYTNFIRTTEQRHKDAVKYFWLRLMNNGFIYKGEHEGWYSVSDEAFYSTSQVQEVQNPNSEEKSMIAIESGQPVEWTTEENYKFRLSEFQDRLKRWLDADPQADISISRPHSRLDWGVDVPGDSEQTVYVWLDALINYLTVNGFPWSHEDMNGWPADIHVVGKDILRFHAVFWPAFLMAADLPLPKKILAHSHWTMKKQKMSKSRGNVVDPIKAMNDYGVDTIRYYLMRDGGISDDGDYSDDNVKERHRKDLAGQLGNLVSRSISPALNPSLVVPSPIKFSNGVTEKDSSLYNKLQNLSDLVDKHFLDMEFGKGLSLIFDTVAEANKHFTDNEPWKLKNDSDQKETFNNVLFYAAETARISGILLQPIMPTKMTELLNNLGIQKEQRTWEYAKFGKGWNIKNNRDKVSFYRGVDNGILFPKLKL</sequence>
<feature type="region of interest" description="Disordered" evidence="14">
    <location>
        <begin position="90"/>
        <end position="109"/>
    </location>
</feature>
<dbReference type="GO" id="GO:0004825">
    <property type="term" value="F:methionine-tRNA ligase activity"/>
    <property type="evidence" value="ECO:0007669"/>
    <property type="project" value="InterPro"/>
</dbReference>
<comment type="similarity">
    <text evidence="2 13">Belongs to the class-I aminoacyl-tRNA synthetase family.</text>
</comment>
<dbReference type="InterPro" id="IPR016181">
    <property type="entry name" value="Acyl_CoA_acyltransferase"/>
</dbReference>
<dbReference type="InterPro" id="IPR014758">
    <property type="entry name" value="Met-tRNA_synth"/>
</dbReference>
<gene>
    <name evidence="17" type="ORF">FMOSSE_LOCUS5652</name>
</gene>
<keyword evidence="6 13" id="KW-0067">ATP-binding</keyword>
<dbReference type="Gene3D" id="3.40.50.620">
    <property type="entry name" value="HUPs"/>
    <property type="match status" value="1"/>
</dbReference>
<dbReference type="Gene3D" id="1.20.920.10">
    <property type="entry name" value="Bromodomain-like"/>
    <property type="match status" value="1"/>
</dbReference>
<dbReference type="CDD" id="cd05509">
    <property type="entry name" value="Bromo_gcn5_like"/>
    <property type="match status" value="1"/>
</dbReference>
<dbReference type="InterPro" id="IPR018359">
    <property type="entry name" value="Bromodomain_CS"/>
</dbReference>
<dbReference type="NCBIfam" id="TIGR00398">
    <property type="entry name" value="metG"/>
    <property type="match status" value="1"/>
</dbReference>
<dbReference type="InterPro" id="IPR036427">
    <property type="entry name" value="Bromodomain-like_sf"/>
</dbReference>
<evidence type="ECO:0000256" key="1">
    <source>
        <dbReference type="ARBA" id="ARBA00004123"/>
    </source>
</evidence>
<dbReference type="Gene3D" id="1.10.730.10">
    <property type="entry name" value="Isoleucyl-tRNA Synthetase, Domain 1"/>
    <property type="match status" value="1"/>
</dbReference>
<dbReference type="SUPFAM" id="SSF47323">
    <property type="entry name" value="Anticodon-binding domain of a subclass of class I aminoacyl-tRNA synthetases"/>
    <property type="match status" value="1"/>
</dbReference>
<dbReference type="Gene3D" id="3.40.630.30">
    <property type="match status" value="1"/>
</dbReference>
<evidence type="ECO:0000256" key="6">
    <source>
        <dbReference type="ARBA" id="ARBA00022840"/>
    </source>
</evidence>
<dbReference type="CDD" id="cd00814">
    <property type="entry name" value="MetRS_core"/>
    <property type="match status" value="1"/>
</dbReference>
<dbReference type="SUPFAM" id="SSF55729">
    <property type="entry name" value="Acyl-CoA N-acyltransferases (Nat)"/>
    <property type="match status" value="1"/>
</dbReference>
<evidence type="ECO:0000259" key="16">
    <source>
        <dbReference type="PROSITE" id="PS51186"/>
    </source>
</evidence>
<dbReference type="EMBL" id="CAJVPP010001101">
    <property type="protein sequence ID" value="CAG8534102.1"/>
    <property type="molecule type" value="Genomic_DNA"/>
</dbReference>
<feature type="domain" description="N-acetyltransferase" evidence="16">
    <location>
        <begin position="131"/>
        <end position="286"/>
    </location>
</feature>
<dbReference type="GO" id="GO:0006431">
    <property type="term" value="P:methionyl-tRNA aminoacylation"/>
    <property type="evidence" value="ECO:0007669"/>
    <property type="project" value="InterPro"/>
</dbReference>
<keyword evidence="8" id="KW-0805">Transcription regulation</keyword>
<dbReference type="InterPro" id="IPR009080">
    <property type="entry name" value="tRNAsynth_Ia_anticodon-bd"/>
</dbReference>
<dbReference type="CDD" id="cd07957">
    <property type="entry name" value="Anticodon_Ia_Met"/>
    <property type="match status" value="1"/>
</dbReference>
<evidence type="ECO:0000256" key="8">
    <source>
        <dbReference type="ARBA" id="ARBA00023015"/>
    </source>
</evidence>
<keyword evidence="4 13" id="KW-0436">Ligase</keyword>
<dbReference type="SUPFAM" id="SSF52374">
    <property type="entry name" value="Nucleotidylyl transferase"/>
    <property type="match status" value="1"/>
</dbReference>
<evidence type="ECO:0000256" key="13">
    <source>
        <dbReference type="RuleBase" id="RU363039"/>
    </source>
</evidence>
<keyword evidence="5 13" id="KW-0547">Nucleotide-binding</keyword>
<dbReference type="Pfam" id="PF09334">
    <property type="entry name" value="tRNA-synt_1g"/>
    <property type="match status" value="1"/>
</dbReference>
<dbReference type="SUPFAM" id="SSF47370">
    <property type="entry name" value="Bromodomain"/>
    <property type="match status" value="1"/>
</dbReference>
<reference evidence="17" key="1">
    <citation type="submission" date="2021-06" db="EMBL/GenBank/DDBJ databases">
        <authorList>
            <person name="Kallberg Y."/>
            <person name="Tangrot J."/>
            <person name="Rosling A."/>
        </authorList>
    </citation>
    <scope>NUCLEOTIDE SEQUENCE</scope>
    <source>
        <strain evidence="17">87-6 pot B 2015</strain>
    </source>
</reference>
<dbReference type="SMART" id="SM00297">
    <property type="entry name" value="BROMO"/>
    <property type="match status" value="1"/>
</dbReference>
<dbReference type="CDD" id="cd04301">
    <property type="entry name" value="NAT_SF"/>
    <property type="match status" value="1"/>
</dbReference>
<dbReference type="Proteomes" id="UP000789375">
    <property type="component" value="Unassembled WGS sequence"/>
</dbReference>
<evidence type="ECO:0000256" key="3">
    <source>
        <dbReference type="ARBA" id="ARBA00008607"/>
    </source>
</evidence>
<accession>A0A9N9AKD6</accession>
<dbReference type="InterPro" id="IPR014729">
    <property type="entry name" value="Rossmann-like_a/b/a_fold"/>
</dbReference>
<dbReference type="InterPro" id="IPR000182">
    <property type="entry name" value="GNAT_dom"/>
</dbReference>
<evidence type="ECO:0000256" key="7">
    <source>
        <dbReference type="ARBA" id="ARBA00022917"/>
    </source>
</evidence>
<comment type="similarity">
    <text evidence="3">Belongs to the acetyltransferase family. GCN5 subfamily.</text>
</comment>
<evidence type="ECO:0000256" key="14">
    <source>
        <dbReference type="SAM" id="MobiDB-lite"/>
    </source>
</evidence>
<dbReference type="PANTHER" id="PTHR43326">
    <property type="entry name" value="METHIONYL-TRNA SYNTHETASE"/>
    <property type="match status" value="1"/>
</dbReference>
<evidence type="ECO:0000256" key="9">
    <source>
        <dbReference type="ARBA" id="ARBA00023117"/>
    </source>
</evidence>
<dbReference type="PROSITE" id="PS50014">
    <property type="entry name" value="BROMODOMAIN_2"/>
    <property type="match status" value="1"/>
</dbReference>
<dbReference type="Pfam" id="PF00583">
    <property type="entry name" value="Acetyltransf_1"/>
    <property type="match status" value="1"/>
</dbReference>
<evidence type="ECO:0000256" key="12">
    <source>
        <dbReference type="PROSITE-ProRule" id="PRU00035"/>
    </source>
</evidence>
<dbReference type="InterPro" id="IPR023457">
    <property type="entry name" value="Met-tRNA_synth_2"/>
</dbReference>
<dbReference type="InterPro" id="IPR033911">
    <property type="entry name" value="MetRS_core"/>
</dbReference>
<keyword evidence="18" id="KW-1185">Reference proteome</keyword>
<dbReference type="InterPro" id="IPR041872">
    <property type="entry name" value="Anticodon_Met"/>
</dbReference>
<dbReference type="InterPro" id="IPR015413">
    <property type="entry name" value="Methionyl/Leucyl_tRNA_Synth"/>
</dbReference>
<keyword evidence="10 13" id="KW-0030">Aminoacyl-tRNA synthetase</keyword>
<proteinExistence type="inferred from homology"/>
<dbReference type="GO" id="GO:0006338">
    <property type="term" value="P:chromatin remodeling"/>
    <property type="evidence" value="ECO:0007669"/>
    <property type="project" value="UniProtKB-ARBA"/>
</dbReference>
<keyword evidence="11" id="KW-0804">Transcription</keyword>
<organism evidence="17 18">
    <name type="scientific">Funneliformis mosseae</name>
    <name type="common">Endomycorrhizal fungus</name>
    <name type="synonym">Glomus mosseae</name>
    <dbReference type="NCBI Taxonomy" id="27381"/>
    <lineage>
        <taxon>Eukaryota</taxon>
        <taxon>Fungi</taxon>
        <taxon>Fungi incertae sedis</taxon>
        <taxon>Mucoromycota</taxon>
        <taxon>Glomeromycotina</taxon>
        <taxon>Glomeromycetes</taxon>
        <taxon>Glomerales</taxon>
        <taxon>Glomeraceae</taxon>
        <taxon>Funneliformis</taxon>
    </lineage>
</organism>
<keyword evidence="7 13" id="KW-0648">Protein biosynthesis</keyword>
<dbReference type="Pfam" id="PF00439">
    <property type="entry name" value="Bromodomain"/>
    <property type="match status" value="1"/>
</dbReference>
<keyword evidence="9 12" id="KW-0103">Bromodomain</keyword>
<evidence type="ECO:0000313" key="18">
    <source>
        <dbReference type="Proteomes" id="UP000789375"/>
    </source>
</evidence>
<dbReference type="PRINTS" id="PR00503">
    <property type="entry name" value="BROMODOMAIN"/>
</dbReference>
<dbReference type="GO" id="GO:0005634">
    <property type="term" value="C:nucleus"/>
    <property type="evidence" value="ECO:0007669"/>
    <property type="project" value="UniProtKB-SubCell"/>
</dbReference>
<evidence type="ECO:0000256" key="11">
    <source>
        <dbReference type="ARBA" id="ARBA00023163"/>
    </source>
</evidence>
<feature type="domain" description="Bromo" evidence="15">
    <location>
        <begin position="373"/>
        <end position="443"/>
    </location>
</feature>
<evidence type="ECO:0000259" key="15">
    <source>
        <dbReference type="PROSITE" id="PS50014"/>
    </source>
</evidence>
<evidence type="ECO:0000256" key="5">
    <source>
        <dbReference type="ARBA" id="ARBA00022741"/>
    </source>
</evidence>
<dbReference type="PRINTS" id="PR01041">
    <property type="entry name" value="TRNASYNTHMET"/>
</dbReference>
<evidence type="ECO:0000256" key="2">
    <source>
        <dbReference type="ARBA" id="ARBA00005594"/>
    </source>
</evidence>
<dbReference type="GO" id="GO:0005524">
    <property type="term" value="F:ATP binding"/>
    <property type="evidence" value="ECO:0007669"/>
    <property type="project" value="UniProtKB-KW"/>
</dbReference>
<dbReference type="Gene3D" id="2.170.220.10">
    <property type="match status" value="1"/>
</dbReference>
<evidence type="ECO:0000313" key="17">
    <source>
        <dbReference type="EMBL" id="CAG8534102.1"/>
    </source>
</evidence>
<dbReference type="InterPro" id="IPR001487">
    <property type="entry name" value="Bromodomain"/>
</dbReference>
<dbReference type="PROSITE" id="PS00633">
    <property type="entry name" value="BROMODOMAIN_1"/>
    <property type="match status" value="1"/>
</dbReference>
<evidence type="ECO:0000256" key="4">
    <source>
        <dbReference type="ARBA" id="ARBA00022598"/>
    </source>
</evidence>
<name>A0A9N9AKD6_FUNMO</name>
<comment type="caution">
    <text evidence="17">The sequence shown here is derived from an EMBL/GenBank/DDBJ whole genome shotgun (WGS) entry which is preliminary data.</text>
</comment>
<dbReference type="GO" id="GO:0016747">
    <property type="term" value="F:acyltransferase activity, transferring groups other than amino-acyl groups"/>
    <property type="evidence" value="ECO:0007669"/>
    <property type="project" value="InterPro"/>
</dbReference>
<dbReference type="AlphaFoldDB" id="A0A9N9AKD6"/>
<protein>
    <submittedName>
        <fullName evidence="17">2317_t:CDS:1</fullName>
    </submittedName>
</protein>